<sequence length="116" mass="12712">MSISGEHVDKEKERFYFDSGDYELSKCGERSRNGQVETGTAHPLRKDISHPSAPAPGESNVESSADQSHQISQTASTVTIESPLVEQMEMNQGDKKKGGEARPNRDSLPYDGFIQG</sequence>
<keyword evidence="2" id="KW-1185">Reference proteome</keyword>
<evidence type="ECO:0000313" key="1">
    <source>
        <dbReference type="EMBL" id="KAJ9655025.1"/>
    </source>
</evidence>
<proteinExistence type="predicted"/>
<evidence type="ECO:0000313" key="2">
    <source>
        <dbReference type="Proteomes" id="UP001172386"/>
    </source>
</evidence>
<name>A0ACC3A405_9EURO</name>
<gene>
    <name evidence="1" type="ORF">H2198_006019</name>
</gene>
<organism evidence="1 2">
    <name type="scientific">Neophaeococcomyces mojaviensis</name>
    <dbReference type="NCBI Taxonomy" id="3383035"/>
    <lineage>
        <taxon>Eukaryota</taxon>
        <taxon>Fungi</taxon>
        <taxon>Dikarya</taxon>
        <taxon>Ascomycota</taxon>
        <taxon>Pezizomycotina</taxon>
        <taxon>Eurotiomycetes</taxon>
        <taxon>Chaetothyriomycetidae</taxon>
        <taxon>Chaetothyriales</taxon>
        <taxon>Chaetothyriales incertae sedis</taxon>
        <taxon>Neophaeococcomyces</taxon>
    </lineage>
</organism>
<comment type="caution">
    <text evidence="1">The sequence shown here is derived from an EMBL/GenBank/DDBJ whole genome shotgun (WGS) entry which is preliminary data.</text>
</comment>
<reference evidence="1" key="1">
    <citation type="submission" date="2022-10" db="EMBL/GenBank/DDBJ databases">
        <title>Culturing micro-colonial fungi from biological soil crusts in the Mojave desert and describing Neophaeococcomyces mojavensis, and introducing the new genera and species Taxawa tesnikishii.</title>
        <authorList>
            <person name="Kurbessoian T."/>
            <person name="Stajich J.E."/>
        </authorList>
    </citation>
    <scope>NUCLEOTIDE SEQUENCE</scope>
    <source>
        <strain evidence="1">JES_112</strain>
    </source>
</reference>
<protein>
    <submittedName>
        <fullName evidence="1">Uncharacterized protein</fullName>
    </submittedName>
</protein>
<dbReference type="Proteomes" id="UP001172386">
    <property type="component" value="Unassembled WGS sequence"/>
</dbReference>
<dbReference type="EMBL" id="JAPDRQ010000106">
    <property type="protein sequence ID" value="KAJ9655025.1"/>
    <property type="molecule type" value="Genomic_DNA"/>
</dbReference>
<accession>A0ACC3A405</accession>